<organism evidence="2 3">
    <name type="scientific">Cavenderia fasciculata</name>
    <name type="common">Slime mold</name>
    <name type="synonym">Dictyostelium fasciculatum</name>
    <dbReference type="NCBI Taxonomy" id="261658"/>
    <lineage>
        <taxon>Eukaryota</taxon>
        <taxon>Amoebozoa</taxon>
        <taxon>Evosea</taxon>
        <taxon>Eumycetozoa</taxon>
        <taxon>Dictyostelia</taxon>
        <taxon>Acytosteliales</taxon>
        <taxon>Cavenderiaceae</taxon>
        <taxon>Cavenderia</taxon>
    </lineage>
</organism>
<feature type="signal peptide" evidence="1">
    <location>
        <begin position="1"/>
        <end position="21"/>
    </location>
</feature>
<evidence type="ECO:0000313" key="2">
    <source>
        <dbReference type="EMBL" id="EGG18787.1"/>
    </source>
</evidence>
<feature type="chain" id="PRO_5003313537" description="Carbohydrate binding domain-containing protein" evidence="1">
    <location>
        <begin position="22"/>
        <end position="147"/>
    </location>
</feature>
<evidence type="ECO:0000256" key="1">
    <source>
        <dbReference type="SAM" id="SignalP"/>
    </source>
</evidence>
<proteinExistence type="predicted"/>
<dbReference type="EMBL" id="GL883017">
    <property type="protein sequence ID" value="EGG18787.1"/>
    <property type="molecule type" value="Genomic_DNA"/>
</dbReference>
<dbReference type="KEGG" id="dfa:DFA_02526"/>
<dbReference type="GO" id="GO:0005615">
    <property type="term" value="C:extracellular space"/>
    <property type="evidence" value="ECO:0007669"/>
    <property type="project" value="TreeGrafter"/>
</dbReference>
<protein>
    <recommendedName>
        <fullName evidence="4">Carbohydrate binding domain-containing protein</fullName>
    </recommendedName>
</protein>
<evidence type="ECO:0000313" key="3">
    <source>
        <dbReference type="Proteomes" id="UP000007797"/>
    </source>
</evidence>
<dbReference type="OrthoDB" id="10061830at2759"/>
<accession>F4PZM3</accession>
<reference evidence="3" key="1">
    <citation type="journal article" date="2011" name="Genome Res.">
        <title>Phylogeny-wide analysis of social amoeba genomes highlights ancient origins for complex intercellular communication.</title>
        <authorList>
            <person name="Heidel A.J."/>
            <person name="Lawal H.M."/>
            <person name="Felder M."/>
            <person name="Schilde C."/>
            <person name="Helps N.R."/>
            <person name="Tunggal B."/>
            <person name="Rivero F."/>
            <person name="John U."/>
            <person name="Schleicher M."/>
            <person name="Eichinger L."/>
            <person name="Platzer M."/>
            <person name="Noegel A.A."/>
            <person name="Schaap P."/>
            <person name="Gloeckner G."/>
        </authorList>
    </citation>
    <scope>NUCLEOTIDE SEQUENCE [LARGE SCALE GENOMIC DNA]</scope>
    <source>
        <strain evidence="3">SH3</strain>
    </source>
</reference>
<dbReference type="PANTHER" id="PTHR31230">
    <property type="entry name" value="MYELOID-DERIVED GROWTH FACTOR MYDGF"/>
    <property type="match status" value="1"/>
</dbReference>
<dbReference type="STRING" id="1054147.F4PZM3"/>
<dbReference type="AlphaFoldDB" id="F4PZM3"/>
<sequence>MTSISSIILLVLLLIVSIVLGSDPLNVDKEFVVKPEGKETVELVHQSLRCAITYEASGGSSETWAINIVDNGDGYMCMIGRPQPPSYILFKDITISFTNGKQSLHTAELMDNDGSLLIKDQFIIDDKHNVRPGRNWNKNLVLATLLL</sequence>
<dbReference type="OMA" id="ETWAINI"/>
<dbReference type="GeneID" id="14870836"/>
<keyword evidence="1" id="KW-0732">Signal</keyword>
<dbReference type="RefSeq" id="XP_004357249.1">
    <property type="nucleotide sequence ID" value="XM_004357193.1"/>
</dbReference>
<keyword evidence="3" id="KW-1185">Reference proteome</keyword>
<dbReference type="Proteomes" id="UP000007797">
    <property type="component" value="Unassembled WGS sequence"/>
</dbReference>
<name>F4PZM3_CACFS</name>
<dbReference type="Pfam" id="PF10572">
    <property type="entry name" value="UPF0556"/>
    <property type="match status" value="1"/>
</dbReference>
<dbReference type="InterPro" id="IPR018887">
    <property type="entry name" value="MYDGF"/>
</dbReference>
<dbReference type="PANTHER" id="PTHR31230:SF1">
    <property type="entry name" value="MYELOID-DERIVED GROWTH FACTOR"/>
    <property type="match status" value="1"/>
</dbReference>
<gene>
    <name evidence="2" type="ORF">DFA_02526</name>
</gene>
<evidence type="ECO:0008006" key="4">
    <source>
        <dbReference type="Google" id="ProtNLM"/>
    </source>
</evidence>